<dbReference type="EnsemblPlants" id="evm.model.07.283">
    <property type="protein sequence ID" value="cds.evm.model.07.283"/>
    <property type="gene ID" value="evm.TU.07.283"/>
</dbReference>
<accession>A0A803Q4K5</accession>
<dbReference type="AlphaFoldDB" id="A0A803Q4K5"/>
<sequence>MGRVENWKARMKIKYDSQSSPCDCTQDVEIEIFRETLGERRSHEQGVGRKLKGQSSRRRSQPTAATDQPDLRKTVTQMQR</sequence>
<reference evidence="2" key="2">
    <citation type="submission" date="2021-03" db="UniProtKB">
        <authorList>
            <consortium name="EnsemblPlants"/>
        </authorList>
    </citation>
    <scope>IDENTIFICATION</scope>
</reference>
<protein>
    <submittedName>
        <fullName evidence="2">Uncharacterized protein</fullName>
    </submittedName>
</protein>
<organism evidence="2 3">
    <name type="scientific">Cannabis sativa</name>
    <name type="common">Hemp</name>
    <name type="synonym">Marijuana</name>
    <dbReference type="NCBI Taxonomy" id="3483"/>
    <lineage>
        <taxon>Eukaryota</taxon>
        <taxon>Viridiplantae</taxon>
        <taxon>Streptophyta</taxon>
        <taxon>Embryophyta</taxon>
        <taxon>Tracheophyta</taxon>
        <taxon>Spermatophyta</taxon>
        <taxon>Magnoliopsida</taxon>
        <taxon>eudicotyledons</taxon>
        <taxon>Gunneridae</taxon>
        <taxon>Pentapetalae</taxon>
        <taxon>rosids</taxon>
        <taxon>fabids</taxon>
        <taxon>Rosales</taxon>
        <taxon>Cannabaceae</taxon>
        <taxon>Cannabis</taxon>
    </lineage>
</organism>
<feature type="region of interest" description="Disordered" evidence="1">
    <location>
        <begin position="37"/>
        <end position="80"/>
    </location>
</feature>
<reference evidence="2" key="1">
    <citation type="submission" date="2018-11" db="EMBL/GenBank/DDBJ databases">
        <authorList>
            <person name="Grassa J C."/>
        </authorList>
    </citation>
    <scope>NUCLEOTIDE SEQUENCE [LARGE SCALE GENOMIC DNA]</scope>
</reference>
<dbReference type="Proteomes" id="UP000596661">
    <property type="component" value="Chromosome 7"/>
</dbReference>
<name>A0A803Q4K5_CANSA</name>
<feature type="compositionally biased region" description="Basic and acidic residues" evidence="1">
    <location>
        <begin position="37"/>
        <end position="47"/>
    </location>
</feature>
<keyword evidence="3" id="KW-1185">Reference proteome</keyword>
<evidence type="ECO:0000256" key="1">
    <source>
        <dbReference type="SAM" id="MobiDB-lite"/>
    </source>
</evidence>
<proteinExistence type="predicted"/>
<evidence type="ECO:0000313" key="3">
    <source>
        <dbReference type="Proteomes" id="UP000596661"/>
    </source>
</evidence>
<dbReference type="EMBL" id="UZAU01000632">
    <property type="status" value="NOT_ANNOTATED_CDS"/>
    <property type="molecule type" value="Genomic_DNA"/>
</dbReference>
<evidence type="ECO:0000313" key="2">
    <source>
        <dbReference type="EnsemblPlants" id="cds.evm.model.07.283"/>
    </source>
</evidence>
<dbReference type="Gramene" id="evm.model.07.283">
    <property type="protein sequence ID" value="cds.evm.model.07.283"/>
    <property type="gene ID" value="evm.TU.07.283"/>
</dbReference>
<feature type="compositionally biased region" description="Basic residues" evidence="1">
    <location>
        <begin position="49"/>
        <end position="60"/>
    </location>
</feature>